<dbReference type="AlphaFoldDB" id="A0A9X5GSQ2"/>
<dbReference type="PANTHER" id="PTHR46795:SF3">
    <property type="entry name" value="ABC TRANSPORTER PERMEASE"/>
    <property type="match status" value="1"/>
</dbReference>
<feature type="transmembrane region" description="Helical" evidence="6">
    <location>
        <begin position="664"/>
        <end position="684"/>
    </location>
</feature>
<dbReference type="InterPro" id="IPR003838">
    <property type="entry name" value="ABC3_permease_C"/>
</dbReference>
<evidence type="ECO:0000313" key="9">
    <source>
        <dbReference type="Proteomes" id="UP001154420"/>
    </source>
</evidence>
<evidence type="ECO:0000256" key="1">
    <source>
        <dbReference type="ARBA" id="ARBA00004651"/>
    </source>
</evidence>
<dbReference type="EMBL" id="QZDT01000017">
    <property type="protein sequence ID" value="NBJ93281.1"/>
    <property type="molecule type" value="Genomic_DNA"/>
</dbReference>
<feature type="transmembrane region" description="Helical" evidence="6">
    <location>
        <begin position="102"/>
        <end position="133"/>
    </location>
</feature>
<sequence>MMTLKSLERKLQKADAKQAKLYLFCNFVSLLLITAYSAMMFSPTVLLVLPEGGDSRKQMIAIFVLALFGCVVFTIYASGLFFRKKAKQLGTLMALGASGRKLLPGLLGEVFALSAISSLLGIVAGFPFVWILWNSFKLITDSNQMALTLDFKCLYLSAVFFVIVVGFSCLNAYRYLKRTNIMEVMHEEHRNEPVREMGRWCGPVGIGLVLGGAVLGYMGPVVCHRVLNYYAPAWLNILYAPVFVGLYMIMLHTVVNGWRSRKKHPYKNLIARSMMKFQGKQTVNNLLVSTVLIAGSAFGIFYLPMMSVDRIMEIKSRPYDYYYHYRADQEIPGEEEISALAAQYGLAIADFRQVPYLSLGMDGISEVEDGNSFHYERMPLKSEGRFLSQDSYERITGEKISVQKGDYMAISNTDETGLYYLEDTATVLTNMVTFQSLPTNFGGYAHYDFLMDSLGYYVLNNEDYETIAAGLSKEWMGQTAVFNIDGQDSYEFSQDFFYTLVSSFGPECEQPSYYDRVKKYYDNQMGEVYWGDTTRMTKISYSEPNTSDFRMYWKYMPKSRILDKTEFNRTFAVFLMMFLFIAIICSLAAVIIEYTRCMTIVLNNRYVFEDLKRLGASPGFIRKEIKGQAGPVFKIPALVGMTAMYLLYALLMFGNDGKITTNEIGGLAVCLLVLLGIGGVYYLVYRYAVKNMCRQIFE</sequence>
<evidence type="ECO:0000313" key="8">
    <source>
        <dbReference type="EMBL" id="NBJ93281.1"/>
    </source>
</evidence>
<accession>A0A9X5GSQ2</accession>
<dbReference type="RefSeq" id="WP_160560406.1">
    <property type="nucleotide sequence ID" value="NZ_QZDT01000017.1"/>
</dbReference>
<feature type="transmembrane region" description="Helical" evidence="6">
    <location>
        <begin position="59"/>
        <end position="82"/>
    </location>
</feature>
<keyword evidence="5 6" id="KW-0472">Membrane</keyword>
<feature type="transmembrane region" description="Helical" evidence="6">
    <location>
        <begin position="238"/>
        <end position="258"/>
    </location>
</feature>
<feature type="transmembrane region" description="Helical" evidence="6">
    <location>
        <begin position="21"/>
        <end position="39"/>
    </location>
</feature>
<dbReference type="PANTHER" id="PTHR46795">
    <property type="entry name" value="ABC TRANSPORTER PERMEASE-RELATED-RELATED"/>
    <property type="match status" value="1"/>
</dbReference>
<name>A0A9X5GSQ2_9FIRM</name>
<evidence type="ECO:0000256" key="3">
    <source>
        <dbReference type="ARBA" id="ARBA00022692"/>
    </source>
</evidence>
<protein>
    <submittedName>
        <fullName evidence="8">ABC transporter permease</fullName>
    </submittedName>
</protein>
<comment type="subcellular location">
    <subcellularLocation>
        <location evidence="1">Cell membrane</location>
        <topology evidence="1">Multi-pass membrane protein</topology>
    </subcellularLocation>
</comment>
<evidence type="ECO:0000256" key="2">
    <source>
        <dbReference type="ARBA" id="ARBA00022475"/>
    </source>
</evidence>
<keyword evidence="3 6" id="KW-0812">Transmembrane</keyword>
<dbReference type="InterPro" id="IPR052536">
    <property type="entry name" value="ABC-4_Integral_Memb_Prot"/>
</dbReference>
<organism evidence="8 9">
    <name type="scientific">Parablautia muri</name>
    <dbReference type="NCBI Taxonomy" id="2320879"/>
    <lineage>
        <taxon>Bacteria</taxon>
        <taxon>Bacillati</taxon>
        <taxon>Bacillota</taxon>
        <taxon>Clostridia</taxon>
        <taxon>Lachnospirales</taxon>
        <taxon>Lachnospiraceae</taxon>
        <taxon>Parablautia</taxon>
    </lineage>
</organism>
<dbReference type="Proteomes" id="UP001154420">
    <property type="component" value="Unassembled WGS sequence"/>
</dbReference>
<keyword evidence="2" id="KW-1003">Cell membrane</keyword>
<dbReference type="GO" id="GO:0005886">
    <property type="term" value="C:plasma membrane"/>
    <property type="evidence" value="ECO:0007669"/>
    <property type="project" value="UniProtKB-SubCell"/>
</dbReference>
<feature type="transmembrane region" description="Helical" evidence="6">
    <location>
        <begin position="632"/>
        <end position="652"/>
    </location>
</feature>
<gene>
    <name evidence="8" type="ORF">D5281_11920</name>
</gene>
<keyword evidence="4 6" id="KW-1133">Transmembrane helix</keyword>
<evidence type="ECO:0000256" key="4">
    <source>
        <dbReference type="ARBA" id="ARBA00022989"/>
    </source>
</evidence>
<feature type="transmembrane region" description="Helical" evidence="6">
    <location>
        <begin position="571"/>
        <end position="592"/>
    </location>
</feature>
<proteinExistence type="predicted"/>
<feature type="transmembrane region" description="Helical" evidence="6">
    <location>
        <begin position="282"/>
        <end position="303"/>
    </location>
</feature>
<evidence type="ECO:0000259" key="7">
    <source>
        <dbReference type="Pfam" id="PF02687"/>
    </source>
</evidence>
<comment type="caution">
    <text evidence="8">The sequence shown here is derived from an EMBL/GenBank/DDBJ whole genome shotgun (WGS) entry which is preliminary data.</text>
</comment>
<dbReference type="OrthoDB" id="1838031at2"/>
<keyword evidence="9" id="KW-1185">Reference proteome</keyword>
<evidence type="ECO:0000256" key="5">
    <source>
        <dbReference type="ARBA" id="ARBA00023136"/>
    </source>
</evidence>
<reference evidence="8" key="1">
    <citation type="submission" date="2018-09" db="EMBL/GenBank/DDBJ databases">
        <title>Murine metabolic-syndrome-specific gut microbial biobank.</title>
        <authorList>
            <person name="Liu C."/>
        </authorList>
    </citation>
    <scope>NUCLEOTIDE SEQUENCE</scope>
    <source>
        <strain evidence="8">D42-62</strain>
    </source>
</reference>
<feature type="domain" description="ABC3 transporter permease C-terminal" evidence="7">
    <location>
        <begin position="61"/>
        <end position="180"/>
    </location>
</feature>
<evidence type="ECO:0000256" key="6">
    <source>
        <dbReference type="SAM" id="Phobius"/>
    </source>
</evidence>
<feature type="transmembrane region" description="Helical" evidence="6">
    <location>
        <begin position="197"/>
        <end position="218"/>
    </location>
</feature>
<feature type="transmembrane region" description="Helical" evidence="6">
    <location>
        <begin position="153"/>
        <end position="176"/>
    </location>
</feature>
<dbReference type="Pfam" id="PF02687">
    <property type="entry name" value="FtsX"/>
    <property type="match status" value="1"/>
</dbReference>